<dbReference type="Pfam" id="PF02661">
    <property type="entry name" value="Fic"/>
    <property type="match status" value="1"/>
</dbReference>
<dbReference type="PANTHER" id="PTHR39426">
    <property type="entry name" value="HOMOLOGY TO DEATH-ON-CURING PROTEIN OF PHAGE P1"/>
    <property type="match status" value="1"/>
</dbReference>
<protein>
    <submittedName>
        <fullName evidence="2">Toxin Doc</fullName>
    </submittedName>
</protein>
<gene>
    <name evidence="2" type="primary">doc</name>
    <name evidence="2" type="ORF">CGLAU_09245</name>
</gene>
<name>A0A1Q2HYE5_9CORY</name>
<accession>A0A1Q2HYE5</accession>
<dbReference type="PANTHER" id="PTHR39426:SF1">
    <property type="entry name" value="HOMOLOGY TO DEATH-ON-CURING PROTEIN OF PHAGE P1"/>
    <property type="match status" value="1"/>
</dbReference>
<dbReference type="KEGG" id="cgv:CGLAU_09245"/>
<dbReference type="PROSITE" id="PS51459">
    <property type="entry name" value="FIDO"/>
    <property type="match status" value="1"/>
</dbReference>
<reference evidence="2 3" key="1">
    <citation type="submission" date="2016-12" db="EMBL/GenBank/DDBJ databases">
        <authorList>
            <person name="Song W.-J."/>
            <person name="Kurnit D.M."/>
        </authorList>
    </citation>
    <scope>NUCLEOTIDE SEQUENCE [LARGE SCALE GENOMIC DNA]</scope>
    <source>
        <strain evidence="2 3">DSM 30827</strain>
    </source>
</reference>
<dbReference type="InterPro" id="IPR036597">
    <property type="entry name" value="Fido-like_dom_sf"/>
</dbReference>
<evidence type="ECO:0000313" key="3">
    <source>
        <dbReference type="Proteomes" id="UP000217209"/>
    </source>
</evidence>
<evidence type="ECO:0000259" key="1">
    <source>
        <dbReference type="PROSITE" id="PS51459"/>
    </source>
</evidence>
<dbReference type="InterPro" id="IPR053737">
    <property type="entry name" value="Type_II_TA_Toxin"/>
</dbReference>
<keyword evidence="3" id="KW-1185">Reference proteome</keyword>
<dbReference type="EMBL" id="CP019688">
    <property type="protein sequence ID" value="AQQ15800.1"/>
    <property type="molecule type" value="Genomic_DNA"/>
</dbReference>
<dbReference type="AlphaFoldDB" id="A0A1Q2HYE5"/>
<dbReference type="Proteomes" id="UP000217209">
    <property type="component" value="Chromosome"/>
</dbReference>
<evidence type="ECO:0000313" key="2">
    <source>
        <dbReference type="EMBL" id="AQQ15800.1"/>
    </source>
</evidence>
<feature type="domain" description="Fido" evidence="1">
    <location>
        <begin position="5"/>
        <end position="121"/>
    </location>
</feature>
<dbReference type="InterPro" id="IPR006440">
    <property type="entry name" value="Doc"/>
</dbReference>
<organism evidence="2 3">
    <name type="scientific">Corynebacterium glaucum</name>
    <dbReference type="NCBI Taxonomy" id="187491"/>
    <lineage>
        <taxon>Bacteria</taxon>
        <taxon>Bacillati</taxon>
        <taxon>Actinomycetota</taxon>
        <taxon>Actinomycetes</taxon>
        <taxon>Mycobacteriales</taxon>
        <taxon>Corynebacteriaceae</taxon>
        <taxon>Corynebacterium</taxon>
    </lineage>
</organism>
<dbReference type="Gene3D" id="1.20.120.1870">
    <property type="entry name" value="Fic/DOC protein, Fido domain"/>
    <property type="match status" value="1"/>
</dbReference>
<dbReference type="RefSeq" id="WP_095660435.1">
    <property type="nucleotide sequence ID" value="NZ_CP019688.1"/>
</dbReference>
<dbReference type="SUPFAM" id="SSF140931">
    <property type="entry name" value="Fic-like"/>
    <property type="match status" value="1"/>
</dbReference>
<dbReference type="InterPro" id="IPR003812">
    <property type="entry name" value="Fido"/>
</dbReference>
<sequence>MRFCLDPDEVVRLNRRLIGKNFNVLDRGKLEAALAAPLLTFGGQTLYPTPEERAVNLLFGVLQAHAFFDGNKRTAWVCFASYLDLEGKPLGPIPATEVADFVAALATHDLTEHEALLWLRQHLA</sequence>
<proteinExistence type="predicted"/>
<dbReference type="GO" id="GO:0016301">
    <property type="term" value="F:kinase activity"/>
    <property type="evidence" value="ECO:0007669"/>
    <property type="project" value="InterPro"/>
</dbReference>